<evidence type="ECO:0000313" key="3">
    <source>
        <dbReference type="Proteomes" id="UP000789572"/>
    </source>
</evidence>
<protein>
    <submittedName>
        <fullName evidence="2">10547_t:CDS:1</fullName>
    </submittedName>
</protein>
<feature type="non-terminal residue" evidence="2">
    <location>
        <position position="1"/>
    </location>
</feature>
<dbReference type="OrthoDB" id="8196581at2759"/>
<sequence length="98" mass="11149">YKMFCDFKKAYYGVSEKENSNSISLNEFIIIDLRKQNERLKTTVQDITIKAEFGANVPANTMAYALQISDRMFNLQSDGCRFEVVLSTHAGKQLLLSS</sequence>
<proteinExistence type="predicted"/>
<comment type="caution">
    <text evidence="2">The sequence shown here is derived from an EMBL/GenBank/DDBJ whole genome shotgun (WGS) entry which is preliminary data.</text>
</comment>
<dbReference type="Proteomes" id="UP000789572">
    <property type="component" value="Unassembled WGS sequence"/>
</dbReference>
<dbReference type="Pfam" id="PF21738">
    <property type="entry name" value="DJR-like_dom"/>
    <property type="match status" value="1"/>
</dbReference>
<organism evidence="2 3">
    <name type="scientific">Paraglomus occultum</name>
    <dbReference type="NCBI Taxonomy" id="144539"/>
    <lineage>
        <taxon>Eukaryota</taxon>
        <taxon>Fungi</taxon>
        <taxon>Fungi incertae sedis</taxon>
        <taxon>Mucoromycota</taxon>
        <taxon>Glomeromycotina</taxon>
        <taxon>Glomeromycetes</taxon>
        <taxon>Paraglomerales</taxon>
        <taxon>Paraglomeraceae</taxon>
        <taxon>Paraglomus</taxon>
    </lineage>
</organism>
<reference evidence="2" key="1">
    <citation type="submission" date="2021-06" db="EMBL/GenBank/DDBJ databases">
        <authorList>
            <person name="Kallberg Y."/>
            <person name="Tangrot J."/>
            <person name="Rosling A."/>
        </authorList>
    </citation>
    <scope>NUCLEOTIDE SEQUENCE</scope>
    <source>
        <strain evidence="2">IA702</strain>
    </source>
</reference>
<accession>A0A9N9DHI5</accession>
<dbReference type="AlphaFoldDB" id="A0A9N9DHI5"/>
<name>A0A9N9DHI5_9GLOM</name>
<evidence type="ECO:0000259" key="1">
    <source>
        <dbReference type="Pfam" id="PF21738"/>
    </source>
</evidence>
<keyword evidence="3" id="KW-1185">Reference proteome</keyword>
<gene>
    <name evidence="2" type="ORF">POCULU_LOCUS9142</name>
</gene>
<dbReference type="InterPro" id="IPR049512">
    <property type="entry name" value="DJR-like_dom"/>
</dbReference>
<feature type="domain" description="Double jelly roll-like" evidence="1">
    <location>
        <begin position="1"/>
        <end position="72"/>
    </location>
</feature>
<evidence type="ECO:0000313" key="2">
    <source>
        <dbReference type="EMBL" id="CAG8635650.1"/>
    </source>
</evidence>
<dbReference type="EMBL" id="CAJVPJ010003134">
    <property type="protein sequence ID" value="CAG8635650.1"/>
    <property type="molecule type" value="Genomic_DNA"/>
</dbReference>